<dbReference type="SUPFAM" id="SSF54909">
    <property type="entry name" value="Dimeric alpha+beta barrel"/>
    <property type="match status" value="1"/>
</dbReference>
<dbReference type="Pfam" id="PF01037">
    <property type="entry name" value="AsnC_trans_reg"/>
    <property type="match status" value="1"/>
</dbReference>
<reference evidence="5 6" key="1">
    <citation type="submission" date="2019-07" db="EMBL/GenBank/DDBJ databases">
        <title>The pathways for chlorine oxyanion respiration interact through the shared metabolite chlorate.</title>
        <authorList>
            <person name="Barnum T.P."/>
            <person name="Cheng Y."/>
            <person name="Hill K.A."/>
            <person name="Lucas L.N."/>
            <person name="Carlson H.K."/>
            <person name="Coates J.D."/>
        </authorList>
    </citation>
    <scope>NUCLEOTIDE SEQUENCE [LARGE SCALE GENOMIC DNA]</scope>
    <source>
        <strain evidence="5">BK-3</strain>
    </source>
</reference>
<dbReference type="InterPro" id="IPR019888">
    <property type="entry name" value="Tscrpt_reg_AsnC-like"/>
</dbReference>
<proteinExistence type="predicted"/>
<accession>A0A558DCC2</accession>
<gene>
    <name evidence="5" type="ORF">FHK82_04430</name>
</gene>
<dbReference type="PROSITE" id="PS50956">
    <property type="entry name" value="HTH_ASNC_2"/>
    <property type="match status" value="1"/>
</dbReference>
<dbReference type="GO" id="GO:0043200">
    <property type="term" value="P:response to amino acid"/>
    <property type="evidence" value="ECO:0007669"/>
    <property type="project" value="TreeGrafter"/>
</dbReference>
<dbReference type="Proteomes" id="UP000317355">
    <property type="component" value="Unassembled WGS sequence"/>
</dbReference>
<dbReference type="EMBL" id="VMRY01000009">
    <property type="protein sequence ID" value="TVT58618.1"/>
    <property type="molecule type" value="Genomic_DNA"/>
</dbReference>
<dbReference type="SUPFAM" id="SSF46785">
    <property type="entry name" value="Winged helix' DNA-binding domain"/>
    <property type="match status" value="1"/>
</dbReference>
<dbReference type="AlphaFoldDB" id="A0A558DCC2"/>
<dbReference type="PANTHER" id="PTHR30154:SF34">
    <property type="entry name" value="TRANSCRIPTIONAL REGULATOR AZLB"/>
    <property type="match status" value="1"/>
</dbReference>
<dbReference type="InterPro" id="IPR036390">
    <property type="entry name" value="WH_DNA-bd_sf"/>
</dbReference>
<sequence>MHDKRLDAADTRILAHLLKNAKASNHELAEVAFLSPSQCHRRVKRLESLQIIRGYTVQLDPQALGQEITLFVNVSLDAHGPNPALRFSEAIREVPEVVECYSLTGETDYLIKARLPNLKAMSEFLMHRLMSVPGVGSIKTSVVVDEIECLPTLPTELLTQGNK</sequence>
<dbReference type="InterPro" id="IPR036388">
    <property type="entry name" value="WH-like_DNA-bd_sf"/>
</dbReference>
<dbReference type="GO" id="GO:0005829">
    <property type="term" value="C:cytosol"/>
    <property type="evidence" value="ECO:0007669"/>
    <property type="project" value="TreeGrafter"/>
</dbReference>
<evidence type="ECO:0000256" key="1">
    <source>
        <dbReference type="ARBA" id="ARBA00023015"/>
    </source>
</evidence>
<feature type="domain" description="HTH asnC-type" evidence="4">
    <location>
        <begin position="6"/>
        <end position="67"/>
    </location>
</feature>
<dbReference type="PRINTS" id="PR00033">
    <property type="entry name" value="HTHASNC"/>
</dbReference>
<dbReference type="Gene3D" id="1.10.10.10">
    <property type="entry name" value="Winged helix-like DNA-binding domain superfamily/Winged helix DNA-binding domain"/>
    <property type="match status" value="1"/>
</dbReference>
<protein>
    <submittedName>
        <fullName evidence="5">Lrp/AsnC family transcriptional regulator</fullName>
    </submittedName>
</protein>
<keyword evidence="1" id="KW-0805">Transcription regulation</keyword>
<dbReference type="InterPro" id="IPR019887">
    <property type="entry name" value="Tscrpt_reg_AsnC/Lrp_C"/>
</dbReference>
<evidence type="ECO:0000259" key="4">
    <source>
        <dbReference type="PROSITE" id="PS50956"/>
    </source>
</evidence>
<dbReference type="InterPro" id="IPR000485">
    <property type="entry name" value="AsnC-type_HTH_dom"/>
</dbReference>
<dbReference type="InterPro" id="IPR011008">
    <property type="entry name" value="Dimeric_a/b-barrel"/>
</dbReference>
<evidence type="ECO:0000313" key="5">
    <source>
        <dbReference type="EMBL" id="TVT58618.1"/>
    </source>
</evidence>
<dbReference type="SMART" id="SM00344">
    <property type="entry name" value="HTH_ASNC"/>
    <property type="match status" value="1"/>
</dbReference>
<dbReference type="Pfam" id="PF13404">
    <property type="entry name" value="HTH_AsnC-type"/>
    <property type="match status" value="1"/>
</dbReference>
<name>A0A558DCC2_9GAMM</name>
<evidence type="ECO:0000313" key="6">
    <source>
        <dbReference type="Proteomes" id="UP000317355"/>
    </source>
</evidence>
<dbReference type="GO" id="GO:0043565">
    <property type="term" value="F:sequence-specific DNA binding"/>
    <property type="evidence" value="ECO:0007669"/>
    <property type="project" value="InterPro"/>
</dbReference>
<comment type="caution">
    <text evidence="5">The sequence shown here is derived from an EMBL/GenBank/DDBJ whole genome shotgun (WGS) entry which is preliminary data.</text>
</comment>
<dbReference type="PANTHER" id="PTHR30154">
    <property type="entry name" value="LEUCINE-RESPONSIVE REGULATORY PROTEIN"/>
    <property type="match status" value="1"/>
</dbReference>
<dbReference type="Gene3D" id="3.30.70.920">
    <property type="match status" value="1"/>
</dbReference>
<keyword evidence="2" id="KW-0238">DNA-binding</keyword>
<evidence type="ECO:0000256" key="3">
    <source>
        <dbReference type="ARBA" id="ARBA00023163"/>
    </source>
</evidence>
<evidence type="ECO:0000256" key="2">
    <source>
        <dbReference type="ARBA" id="ARBA00023125"/>
    </source>
</evidence>
<organism evidence="5 6">
    <name type="scientific">Sedimenticola thiotaurini</name>
    <dbReference type="NCBI Taxonomy" id="1543721"/>
    <lineage>
        <taxon>Bacteria</taxon>
        <taxon>Pseudomonadati</taxon>
        <taxon>Pseudomonadota</taxon>
        <taxon>Gammaproteobacteria</taxon>
        <taxon>Chromatiales</taxon>
        <taxon>Sedimenticolaceae</taxon>
        <taxon>Sedimenticola</taxon>
    </lineage>
</organism>
<keyword evidence="3" id="KW-0804">Transcription</keyword>